<dbReference type="InterPro" id="IPR010982">
    <property type="entry name" value="Lambda_DNA-bd_dom_sf"/>
</dbReference>
<accession>A0A1M5RZU5</accession>
<dbReference type="GO" id="GO:0003677">
    <property type="term" value="F:DNA binding"/>
    <property type="evidence" value="ECO:0007669"/>
    <property type="project" value="InterPro"/>
</dbReference>
<keyword evidence="2" id="KW-1185">Reference proteome</keyword>
<proteinExistence type="predicted"/>
<gene>
    <name evidence="1" type="ORF">SAMN02745180_00029</name>
</gene>
<organism evidence="1 2">
    <name type="scientific">Sporanaerobacter acetigenes DSM 13106</name>
    <dbReference type="NCBI Taxonomy" id="1123281"/>
    <lineage>
        <taxon>Bacteria</taxon>
        <taxon>Bacillati</taxon>
        <taxon>Bacillota</taxon>
        <taxon>Tissierellia</taxon>
        <taxon>Tissierellales</taxon>
        <taxon>Sporanaerobacteraceae</taxon>
        <taxon>Sporanaerobacter</taxon>
    </lineage>
</organism>
<dbReference type="RefSeq" id="WP_072742516.1">
    <property type="nucleotide sequence ID" value="NZ_FQXR01000002.1"/>
</dbReference>
<name>A0A1M5RZU5_9FIRM</name>
<evidence type="ECO:0000313" key="2">
    <source>
        <dbReference type="Proteomes" id="UP000184389"/>
    </source>
</evidence>
<evidence type="ECO:0008006" key="3">
    <source>
        <dbReference type="Google" id="ProtNLM"/>
    </source>
</evidence>
<dbReference type="SUPFAM" id="SSF47413">
    <property type="entry name" value="lambda repressor-like DNA-binding domains"/>
    <property type="match status" value="1"/>
</dbReference>
<dbReference type="Proteomes" id="UP000184389">
    <property type="component" value="Unassembled WGS sequence"/>
</dbReference>
<dbReference type="Gene3D" id="1.10.260.40">
    <property type="entry name" value="lambda repressor-like DNA-binding domains"/>
    <property type="match status" value="1"/>
</dbReference>
<dbReference type="STRING" id="1123281.SAMN02745180_00029"/>
<evidence type="ECO:0000313" key="1">
    <source>
        <dbReference type="EMBL" id="SHH31714.1"/>
    </source>
</evidence>
<dbReference type="EMBL" id="FQXR01000002">
    <property type="protein sequence ID" value="SHH31714.1"/>
    <property type="molecule type" value="Genomic_DNA"/>
</dbReference>
<reference evidence="1 2" key="1">
    <citation type="submission" date="2016-11" db="EMBL/GenBank/DDBJ databases">
        <authorList>
            <person name="Jaros S."/>
            <person name="Januszkiewicz K."/>
            <person name="Wedrychowicz H."/>
        </authorList>
    </citation>
    <scope>NUCLEOTIDE SEQUENCE [LARGE SCALE GENOMIC DNA]</scope>
    <source>
        <strain evidence="1 2">DSM 13106</strain>
    </source>
</reference>
<sequence>MHGDIRQATKQYIEENGIKQCFIAGKLDISDAMMSYYLNNHKNLSNEKELQLQKIIDRG</sequence>
<protein>
    <recommendedName>
        <fullName evidence="3">Helix-turn-helix</fullName>
    </recommendedName>
</protein>
<dbReference type="AlphaFoldDB" id="A0A1M5RZU5"/>